<reference evidence="2" key="2">
    <citation type="submission" date="2025-08" db="UniProtKB">
        <authorList>
            <consortium name="Ensembl"/>
        </authorList>
    </citation>
    <scope>IDENTIFICATION</scope>
</reference>
<accession>F6XWL1</accession>
<reference evidence="2" key="3">
    <citation type="submission" date="2025-09" db="UniProtKB">
        <authorList>
            <consortium name="Ensembl"/>
        </authorList>
    </citation>
    <scope>IDENTIFICATION</scope>
</reference>
<dbReference type="InParanoid" id="F6XWL1"/>
<keyword evidence="1" id="KW-1133">Transmembrane helix</keyword>
<dbReference type="HOGENOM" id="CLU_1128736_0_0_1"/>
<dbReference type="Proteomes" id="UP000008144">
    <property type="component" value="Unassembled WGS sequence"/>
</dbReference>
<dbReference type="GeneTree" id="ENSGT00530000068044"/>
<organism evidence="2 3">
    <name type="scientific">Ciona intestinalis</name>
    <name type="common">Transparent sea squirt</name>
    <name type="synonym">Ascidia intestinalis</name>
    <dbReference type="NCBI Taxonomy" id="7719"/>
    <lineage>
        <taxon>Eukaryota</taxon>
        <taxon>Metazoa</taxon>
        <taxon>Chordata</taxon>
        <taxon>Tunicata</taxon>
        <taxon>Ascidiacea</taxon>
        <taxon>Phlebobranchia</taxon>
        <taxon>Cionidae</taxon>
        <taxon>Ciona</taxon>
    </lineage>
</organism>
<evidence type="ECO:0000313" key="3">
    <source>
        <dbReference type="Proteomes" id="UP000008144"/>
    </source>
</evidence>
<reference evidence="3" key="1">
    <citation type="journal article" date="2002" name="Science">
        <title>The draft genome of Ciona intestinalis: insights into chordate and vertebrate origins.</title>
        <authorList>
            <person name="Dehal P."/>
            <person name="Satou Y."/>
            <person name="Campbell R.K."/>
            <person name="Chapman J."/>
            <person name="Degnan B."/>
            <person name="De Tomaso A."/>
            <person name="Davidson B."/>
            <person name="Di Gregorio A."/>
            <person name="Gelpke M."/>
            <person name="Goodstein D.M."/>
            <person name="Harafuji N."/>
            <person name="Hastings K.E."/>
            <person name="Ho I."/>
            <person name="Hotta K."/>
            <person name="Huang W."/>
            <person name="Kawashima T."/>
            <person name="Lemaire P."/>
            <person name="Martinez D."/>
            <person name="Meinertzhagen I.A."/>
            <person name="Necula S."/>
            <person name="Nonaka M."/>
            <person name="Putnam N."/>
            <person name="Rash S."/>
            <person name="Saiga H."/>
            <person name="Satake M."/>
            <person name="Terry A."/>
            <person name="Yamada L."/>
            <person name="Wang H.G."/>
            <person name="Awazu S."/>
            <person name="Azumi K."/>
            <person name="Boore J."/>
            <person name="Branno M."/>
            <person name="Chin-Bow S."/>
            <person name="DeSantis R."/>
            <person name="Doyle S."/>
            <person name="Francino P."/>
            <person name="Keys D.N."/>
            <person name="Haga S."/>
            <person name="Hayashi H."/>
            <person name="Hino K."/>
            <person name="Imai K.S."/>
            <person name="Inaba K."/>
            <person name="Kano S."/>
            <person name="Kobayashi K."/>
            <person name="Kobayashi M."/>
            <person name="Lee B.I."/>
            <person name="Makabe K.W."/>
            <person name="Manohar C."/>
            <person name="Matassi G."/>
            <person name="Medina M."/>
            <person name="Mochizuki Y."/>
            <person name="Mount S."/>
            <person name="Morishita T."/>
            <person name="Miura S."/>
            <person name="Nakayama A."/>
            <person name="Nishizaka S."/>
            <person name="Nomoto H."/>
            <person name="Ohta F."/>
            <person name="Oishi K."/>
            <person name="Rigoutsos I."/>
            <person name="Sano M."/>
            <person name="Sasaki A."/>
            <person name="Sasakura Y."/>
            <person name="Shoguchi E."/>
            <person name="Shin-i T."/>
            <person name="Spagnuolo A."/>
            <person name="Stainier D."/>
            <person name="Suzuki M.M."/>
            <person name="Tassy O."/>
            <person name="Takatori N."/>
            <person name="Tokuoka M."/>
            <person name="Yagi K."/>
            <person name="Yoshizaki F."/>
            <person name="Wada S."/>
            <person name="Zhang C."/>
            <person name="Hyatt P.D."/>
            <person name="Larimer F."/>
            <person name="Detter C."/>
            <person name="Doggett N."/>
            <person name="Glavina T."/>
            <person name="Hawkins T."/>
            <person name="Richardson P."/>
            <person name="Lucas S."/>
            <person name="Kohara Y."/>
            <person name="Levine M."/>
            <person name="Satoh N."/>
            <person name="Rokhsar D.S."/>
        </authorList>
    </citation>
    <scope>NUCLEOTIDE SEQUENCE [LARGE SCALE GENOMIC DNA]</scope>
</reference>
<dbReference type="RefSeq" id="XP_002126583.1">
    <property type="nucleotide sequence ID" value="XM_002126547.4"/>
</dbReference>
<keyword evidence="1" id="KW-0812">Transmembrane</keyword>
<protein>
    <submittedName>
        <fullName evidence="2">Uncharacterized LOC100184666</fullName>
    </submittedName>
</protein>
<proteinExistence type="predicted"/>
<dbReference type="GeneID" id="100184666"/>
<dbReference type="Ensembl" id="ENSCINT00000027572.2">
    <property type="protein sequence ID" value="ENSCINP00000027326.2"/>
    <property type="gene ID" value="ENSCING00000015394.2"/>
</dbReference>
<accession>A0A1W2WCB3</accession>
<sequence length="246" mass="27171">MASQKATEECANNLHKNSQRIVDFVHMTSSHNFLATSVAGSSGSLELYGAEIRGRLGCFQSLIIKEAFAIMKTLLPALRLLNNSKESPQSSDLQKALELQWVDFTLCLEMFGSDVKVLWFLNNAYNTAGDSLDWSGIKTGFHSLPNIECSDCDVEDKPVNSRMEDAIRKTELILHSLKTQMAVQAWAVEHFSSFAIGSVRAVDGETMGIKFILLKLRHGYPHLFVVTSASIAIIVVALLVVATFLF</sequence>
<dbReference type="AlphaFoldDB" id="F6XWL1"/>
<keyword evidence="1" id="KW-0472">Membrane</keyword>
<gene>
    <name evidence="2" type="primary">LOC100184666</name>
</gene>
<evidence type="ECO:0000256" key="1">
    <source>
        <dbReference type="SAM" id="Phobius"/>
    </source>
</evidence>
<evidence type="ECO:0000313" key="2">
    <source>
        <dbReference type="Ensembl" id="ENSCINP00000027326.2"/>
    </source>
</evidence>
<dbReference type="KEGG" id="cin:100184666"/>
<keyword evidence="3" id="KW-1185">Reference proteome</keyword>
<feature type="transmembrane region" description="Helical" evidence="1">
    <location>
        <begin position="223"/>
        <end position="245"/>
    </location>
</feature>
<name>F6XWL1_CIOIN</name>